<evidence type="ECO:0000313" key="3">
    <source>
        <dbReference type="Proteomes" id="UP000287651"/>
    </source>
</evidence>
<comment type="caution">
    <text evidence="2">The sequence shown here is derived from an EMBL/GenBank/DDBJ whole genome shotgun (WGS) entry which is preliminary data.</text>
</comment>
<accession>A0A426ZPA7</accession>
<evidence type="ECO:0000313" key="2">
    <source>
        <dbReference type="EMBL" id="RRT65765.1"/>
    </source>
</evidence>
<reference evidence="2 3" key="1">
    <citation type="journal article" date="2014" name="Agronomy (Basel)">
        <title>A Draft Genome Sequence for Ensete ventricosum, the Drought-Tolerant Tree Against Hunger.</title>
        <authorList>
            <person name="Harrison J."/>
            <person name="Moore K.A."/>
            <person name="Paszkiewicz K."/>
            <person name="Jones T."/>
            <person name="Grant M."/>
            <person name="Ambacheew D."/>
            <person name="Muzemil S."/>
            <person name="Studholme D.J."/>
        </authorList>
    </citation>
    <scope>NUCLEOTIDE SEQUENCE [LARGE SCALE GENOMIC DNA]</scope>
</reference>
<sequence>MKTYSRVGRNGERQSSPKEAERCPTIAVHAKSGKQALESIGRESHGRKQVQGWQMTLQTAIGVTLSFYRFGEFSRICRHGERLLTGRATRPSARFGSRINLKNTFACDPSEHRRKRQSAGGRDRMLWLGPLNPISHIGVNIKSTRNPFPTLVPRTTGPTCSPASLSPLGWLIAGL</sequence>
<name>A0A426ZPA7_ENSVE</name>
<dbReference type="AlphaFoldDB" id="A0A426ZPA7"/>
<gene>
    <name evidence="2" type="ORF">B296_00040855</name>
</gene>
<dbReference type="Proteomes" id="UP000287651">
    <property type="component" value="Unassembled WGS sequence"/>
</dbReference>
<dbReference type="EMBL" id="AMZH03005703">
    <property type="protein sequence ID" value="RRT65765.1"/>
    <property type="molecule type" value="Genomic_DNA"/>
</dbReference>
<proteinExistence type="predicted"/>
<protein>
    <submittedName>
        <fullName evidence="2">Uncharacterized protein</fullName>
    </submittedName>
</protein>
<feature type="compositionally biased region" description="Basic and acidic residues" evidence="1">
    <location>
        <begin position="9"/>
        <end position="22"/>
    </location>
</feature>
<evidence type="ECO:0000256" key="1">
    <source>
        <dbReference type="SAM" id="MobiDB-lite"/>
    </source>
</evidence>
<organism evidence="2 3">
    <name type="scientific">Ensete ventricosum</name>
    <name type="common">Abyssinian banana</name>
    <name type="synonym">Musa ensete</name>
    <dbReference type="NCBI Taxonomy" id="4639"/>
    <lineage>
        <taxon>Eukaryota</taxon>
        <taxon>Viridiplantae</taxon>
        <taxon>Streptophyta</taxon>
        <taxon>Embryophyta</taxon>
        <taxon>Tracheophyta</taxon>
        <taxon>Spermatophyta</taxon>
        <taxon>Magnoliopsida</taxon>
        <taxon>Liliopsida</taxon>
        <taxon>Zingiberales</taxon>
        <taxon>Musaceae</taxon>
        <taxon>Ensete</taxon>
    </lineage>
</organism>
<feature type="region of interest" description="Disordered" evidence="1">
    <location>
        <begin position="1"/>
        <end position="22"/>
    </location>
</feature>